<dbReference type="GO" id="GO:0003755">
    <property type="term" value="F:peptidyl-prolyl cis-trans isomerase activity"/>
    <property type="evidence" value="ECO:0007669"/>
    <property type="project" value="UniProtKB-UniRule"/>
</dbReference>
<evidence type="ECO:0000256" key="2">
    <source>
        <dbReference type="ARBA" id="ARBA00023110"/>
    </source>
</evidence>
<dbReference type="InterPro" id="IPR020892">
    <property type="entry name" value="Cyclophilin-type_PPIase_CS"/>
</dbReference>
<feature type="region of interest" description="Disordered" evidence="5">
    <location>
        <begin position="166"/>
        <end position="194"/>
    </location>
</feature>
<dbReference type="GO" id="GO:0006457">
    <property type="term" value="P:protein folding"/>
    <property type="evidence" value="ECO:0007669"/>
    <property type="project" value="InterPro"/>
</dbReference>
<dbReference type="PRINTS" id="PR00153">
    <property type="entry name" value="CSAPPISMRASE"/>
</dbReference>
<dbReference type="PROSITE" id="PS00170">
    <property type="entry name" value="CSA_PPIASE_1"/>
    <property type="match status" value="1"/>
</dbReference>
<dbReference type="InterPro" id="IPR002130">
    <property type="entry name" value="Cyclophilin-type_PPIase_dom"/>
</dbReference>
<sequence>MSSPLPPVSLSFSIGGTPCGTLTFELFDSALPRTCDNFRQLCRTSYPKTKVHRVIPNFMFQTGDFTNNNGTGGASIYGGKFADEKFGVISHSAPGILSMANSGPNTNGSQFFVTFSPCVHLDTKHVSFGRLLSGFELLDKIKSIETDDRDCPVMLETCRIEECWEGSKKRPRSDSEESFEDSSDSDGALRSSITGKKIKMNLHKTDEDLMRDEARKEMLKFMNSSL</sequence>
<evidence type="ECO:0000256" key="5">
    <source>
        <dbReference type="SAM" id="MobiDB-lite"/>
    </source>
</evidence>
<name>A0A9W7KS97_9STRA</name>
<feature type="domain" description="PPIase cyclophilin-type" evidence="6">
    <location>
        <begin position="9"/>
        <end position="165"/>
    </location>
</feature>
<comment type="catalytic activity">
    <reaction evidence="1 4">
        <text>[protein]-peptidylproline (omega=180) = [protein]-peptidylproline (omega=0)</text>
        <dbReference type="Rhea" id="RHEA:16237"/>
        <dbReference type="Rhea" id="RHEA-COMP:10747"/>
        <dbReference type="Rhea" id="RHEA-COMP:10748"/>
        <dbReference type="ChEBI" id="CHEBI:83833"/>
        <dbReference type="ChEBI" id="CHEBI:83834"/>
        <dbReference type="EC" id="5.2.1.8"/>
    </reaction>
</comment>
<dbReference type="Proteomes" id="UP001165160">
    <property type="component" value="Unassembled WGS sequence"/>
</dbReference>
<evidence type="ECO:0000256" key="3">
    <source>
        <dbReference type="ARBA" id="ARBA00023235"/>
    </source>
</evidence>
<comment type="function">
    <text evidence="4">PPIases accelerate the folding of proteins. It catalyzes the cis-trans isomerization of proline imidic peptide bonds in oligopeptides.</text>
</comment>
<dbReference type="PROSITE" id="PS50072">
    <property type="entry name" value="CSA_PPIASE_2"/>
    <property type="match status" value="1"/>
</dbReference>
<keyword evidence="8" id="KW-1185">Reference proteome</keyword>
<protein>
    <recommendedName>
        <fullName evidence="4">Peptidyl-prolyl cis-trans isomerase</fullName>
        <shortName evidence="4">PPIase</shortName>
        <ecNumber evidence="4">5.2.1.8</ecNumber>
    </recommendedName>
</protein>
<proteinExistence type="inferred from homology"/>
<gene>
    <name evidence="7" type="ORF">TrVE_jg9691</name>
</gene>
<dbReference type="FunFam" id="2.40.100.10:FF:000025">
    <property type="entry name" value="Peptidyl-prolyl cis-trans isomerase CYP19-2"/>
    <property type="match status" value="1"/>
</dbReference>
<evidence type="ECO:0000256" key="1">
    <source>
        <dbReference type="ARBA" id="ARBA00000971"/>
    </source>
</evidence>
<reference evidence="8" key="1">
    <citation type="journal article" date="2023" name="Commun. Biol.">
        <title>Genome analysis of Parmales, the sister group of diatoms, reveals the evolutionary specialization of diatoms from phago-mixotrophs to photoautotrophs.</title>
        <authorList>
            <person name="Ban H."/>
            <person name="Sato S."/>
            <person name="Yoshikawa S."/>
            <person name="Yamada K."/>
            <person name="Nakamura Y."/>
            <person name="Ichinomiya M."/>
            <person name="Sato N."/>
            <person name="Blanc-Mathieu R."/>
            <person name="Endo H."/>
            <person name="Kuwata A."/>
            <person name="Ogata H."/>
        </authorList>
    </citation>
    <scope>NUCLEOTIDE SEQUENCE [LARGE SCALE GENOMIC DNA]</scope>
    <source>
        <strain evidence="8">NIES 3699</strain>
    </source>
</reference>
<keyword evidence="3 4" id="KW-0413">Isomerase</keyword>
<dbReference type="SUPFAM" id="SSF50891">
    <property type="entry name" value="Cyclophilin-like"/>
    <property type="match status" value="1"/>
</dbReference>
<evidence type="ECO:0000259" key="6">
    <source>
        <dbReference type="PROSITE" id="PS50072"/>
    </source>
</evidence>
<evidence type="ECO:0000256" key="4">
    <source>
        <dbReference type="RuleBase" id="RU363019"/>
    </source>
</evidence>
<dbReference type="PANTHER" id="PTHR11071">
    <property type="entry name" value="PEPTIDYL-PROLYL CIS-TRANS ISOMERASE"/>
    <property type="match status" value="1"/>
</dbReference>
<dbReference type="Gene3D" id="2.40.100.10">
    <property type="entry name" value="Cyclophilin-like"/>
    <property type="match status" value="1"/>
</dbReference>
<dbReference type="GO" id="GO:0016018">
    <property type="term" value="F:cyclosporin A binding"/>
    <property type="evidence" value="ECO:0007669"/>
    <property type="project" value="TreeGrafter"/>
</dbReference>
<evidence type="ECO:0000313" key="8">
    <source>
        <dbReference type="Proteomes" id="UP001165160"/>
    </source>
</evidence>
<comment type="similarity">
    <text evidence="4">Belongs to the cyclophilin-type PPIase family.</text>
</comment>
<dbReference type="EC" id="5.2.1.8" evidence="4"/>
<feature type="compositionally biased region" description="Basic and acidic residues" evidence="5">
    <location>
        <begin position="166"/>
        <end position="175"/>
    </location>
</feature>
<dbReference type="EMBL" id="BRXX01000403">
    <property type="protein sequence ID" value="GMI09620.1"/>
    <property type="molecule type" value="Genomic_DNA"/>
</dbReference>
<dbReference type="AlphaFoldDB" id="A0A9W7KS97"/>
<dbReference type="PANTHER" id="PTHR11071:SF561">
    <property type="entry name" value="PEPTIDYL-PROLYL CIS-TRANS ISOMERASE D-RELATED"/>
    <property type="match status" value="1"/>
</dbReference>
<evidence type="ECO:0000313" key="7">
    <source>
        <dbReference type="EMBL" id="GMI09620.1"/>
    </source>
</evidence>
<dbReference type="InterPro" id="IPR029000">
    <property type="entry name" value="Cyclophilin-like_dom_sf"/>
</dbReference>
<dbReference type="GO" id="GO:0005737">
    <property type="term" value="C:cytoplasm"/>
    <property type="evidence" value="ECO:0007669"/>
    <property type="project" value="TreeGrafter"/>
</dbReference>
<dbReference type="Pfam" id="PF00160">
    <property type="entry name" value="Pro_isomerase"/>
    <property type="match status" value="1"/>
</dbReference>
<accession>A0A9W7KS97</accession>
<organism evidence="7 8">
    <name type="scientific">Triparma verrucosa</name>
    <dbReference type="NCBI Taxonomy" id="1606542"/>
    <lineage>
        <taxon>Eukaryota</taxon>
        <taxon>Sar</taxon>
        <taxon>Stramenopiles</taxon>
        <taxon>Ochrophyta</taxon>
        <taxon>Bolidophyceae</taxon>
        <taxon>Parmales</taxon>
        <taxon>Triparmaceae</taxon>
        <taxon>Triparma</taxon>
    </lineage>
</organism>
<comment type="caution">
    <text evidence="7">The sequence shown here is derived from an EMBL/GenBank/DDBJ whole genome shotgun (WGS) entry which is preliminary data.</text>
</comment>
<keyword evidence="2 4" id="KW-0697">Rotamase</keyword>